<accession>A0A2J9UZN8</accession>
<sequence length="72" mass="8234">MFDTTVYLAKMAASSEADRQEERSLTIQTNQSVWALVDDNRKRFINELSDHLNEQSFSTVNSTLLCNVISIH</sequence>
<keyword evidence="2" id="KW-1185">Reference proteome</keyword>
<organism evidence="1 2">
    <name type="scientific">Vibrio mimicus</name>
    <dbReference type="NCBI Taxonomy" id="674"/>
    <lineage>
        <taxon>Bacteria</taxon>
        <taxon>Pseudomonadati</taxon>
        <taxon>Pseudomonadota</taxon>
        <taxon>Gammaproteobacteria</taxon>
        <taxon>Vibrionales</taxon>
        <taxon>Vibrionaceae</taxon>
        <taxon>Vibrio</taxon>
    </lineage>
</organism>
<name>A0A2J9UZN8_VIBMI</name>
<dbReference type="EMBL" id="LOSJ02000002">
    <property type="protein sequence ID" value="PNM56994.1"/>
    <property type="molecule type" value="Genomic_DNA"/>
</dbReference>
<dbReference type="OrthoDB" id="5889959at2"/>
<comment type="caution">
    <text evidence="1">The sequence shown here is derived from an EMBL/GenBank/DDBJ whole genome shotgun (WGS) entry which is preliminary data.</text>
</comment>
<dbReference type="AlphaFoldDB" id="A0A2J9UZN8"/>
<proteinExistence type="predicted"/>
<reference evidence="1" key="1">
    <citation type="submission" date="2017-12" db="EMBL/GenBank/DDBJ databases">
        <title>FDA dAtabase for Regulatory Grade micrObial Sequences (FDA-ARGOS): Supporting development and validation of Infectious Disease Dx tests.</title>
        <authorList>
            <person name="Hoffmann M."/>
            <person name="Allard M."/>
            <person name="Evans P."/>
            <person name="Brown E."/>
            <person name="Tallon L.J."/>
            <person name="Sadzewicz L."/>
            <person name="Sengamalay N."/>
            <person name="Ott S."/>
            <person name="Godinez A."/>
            <person name="Nagaraj S."/>
            <person name="Vavikolanu K."/>
            <person name="Aluvathingal J."/>
            <person name="Nadendla S."/>
            <person name="Hobson J."/>
            <person name="Sichtig H."/>
        </authorList>
    </citation>
    <scope>NUCLEOTIDE SEQUENCE [LARGE SCALE GENOMIC DNA]</scope>
    <source>
        <strain evidence="1">FDAARGOS_113</strain>
    </source>
</reference>
<evidence type="ECO:0000313" key="2">
    <source>
        <dbReference type="Proteomes" id="UP000053748"/>
    </source>
</evidence>
<gene>
    <name evidence="1" type="ORF">AL544_013365</name>
</gene>
<dbReference type="Proteomes" id="UP000053748">
    <property type="component" value="Unassembled WGS sequence"/>
</dbReference>
<evidence type="ECO:0000313" key="1">
    <source>
        <dbReference type="EMBL" id="PNM56994.1"/>
    </source>
</evidence>
<protein>
    <submittedName>
        <fullName evidence="1">Uncharacterized protein</fullName>
    </submittedName>
</protein>